<dbReference type="EMBL" id="UINC01000910">
    <property type="protein sequence ID" value="SUZ63171.1"/>
    <property type="molecule type" value="Genomic_DNA"/>
</dbReference>
<evidence type="ECO:0000256" key="1">
    <source>
        <dbReference type="ARBA" id="ARBA00004826"/>
    </source>
</evidence>
<feature type="non-terminal residue" evidence="7">
    <location>
        <position position="1"/>
    </location>
</feature>
<dbReference type="PROSITE" id="PS51462">
    <property type="entry name" value="NUDIX"/>
    <property type="match status" value="1"/>
</dbReference>
<dbReference type="InterPro" id="IPR015797">
    <property type="entry name" value="NUDIX_hydrolase-like_dom_sf"/>
</dbReference>
<dbReference type="NCBIfam" id="NF002995">
    <property type="entry name" value="PRK03759.1"/>
    <property type="match status" value="1"/>
</dbReference>
<keyword evidence="4" id="KW-0414">Isoprene biosynthesis</keyword>
<dbReference type="PIRSF" id="PIRSF018427">
    <property type="entry name" value="Isopntndiph_ism"/>
    <property type="match status" value="1"/>
</dbReference>
<sequence length="150" mass="17961">VLHRAFSVILFNINGELLLQKRSALKKLWPMYWSNSCCSHPRSGEIIEDAVQRRLKEELGVCLPLEFIYKFSYQANYENLGSENELCSVYLGRIDKKITINTEEIADYKYINHEDLTQDMKFSPEQYTPWFKMEWERLLADFRSRLEIYF</sequence>
<organism evidence="7">
    <name type="scientific">marine metagenome</name>
    <dbReference type="NCBI Taxonomy" id="408172"/>
    <lineage>
        <taxon>unclassified sequences</taxon>
        <taxon>metagenomes</taxon>
        <taxon>ecological metagenomes</taxon>
    </lineage>
</organism>
<protein>
    <recommendedName>
        <fullName evidence="3">isopentenyl-diphosphate Delta-isomerase</fullName>
        <ecNumber evidence="3">5.3.3.2</ecNumber>
    </recommendedName>
</protein>
<dbReference type="Gene3D" id="3.90.79.10">
    <property type="entry name" value="Nucleoside Triphosphate Pyrophosphohydrolase"/>
    <property type="match status" value="1"/>
</dbReference>
<dbReference type="Pfam" id="PF00293">
    <property type="entry name" value="NUDIX"/>
    <property type="match status" value="1"/>
</dbReference>
<evidence type="ECO:0000259" key="6">
    <source>
        <dbReference type="PROSITE" id="PS51462"/>
    </source>
</evidence>
<dbReference type="AlphaFoldDB" id="A0A381P8B0"/>
<comment type="similarity">
    <text evidence="2">Belongs to the IPP isomerase type 1 family.</text>
</comment>
<dbReference type="NCBIfam" id="TIGR02150">
    <property type="entry name" value="IPP_isom_1"/>
    <property type="match status" value="1"/>
</dbReference>
<evidence type="ECO:0000256" key="4">
    <source>
        <dbReference type="ARBA" id="ARBA00023229"/>
    </source>
</evidence>
<dbReference type="GO" id="GO:0008299">
    <property type="term" value="P:isoprenoid biosynthetic process"/>
    <property type="evidence" value="ECO:0007669"/>
    <property type="project" value="UniProtKB-KW"/>
</dbReference>
<gene>
    <name evidence="7" type="ORF">METZ01_LOCUS16025</name>
</gene>
<dbReference type="GO" id="GO:0050992">
    <property type="term" value="P:dimethylallyl diphosphate biosynthetic process"/>
    <property type="evidence" value="ECO:0007669"/>
    <property type="project" value="UniProtKB-UniPathway"/>
</dbReference>
<evidence type="ECO:0000256" key="2">
    <source>
        <dbReference type="ARBA" id="ARBA00007579"/>
    </source>
</evidence>
<dbReference type="InterPro" id="IPR011876">
    <property type="entry name" value="IsopentenylPP_isomerase_typ1"/>
</dbReference>
<dbReference type="EC" id="5.3.3.2" evidence="3"/>
<dbReference type="UniPathway" id="UPA00059">
    <property type="reaction ID" value="UER00104"/>
</dbReference>
<reference evidence="7" key="1">
    <citation type="submission" date="2018-05" db="EMBL/GenBank/DDBJ databases">
        <authorList>
            <person name="Lanie J.A."/>
            <person name="Ng W.-L."/>
            <person name="Kazmierczak K.M."/>
            <person name="Andrzejewski T.M."/>
            <person name="Davidsen T.M."/>
            <person name="Wayne K.J."/>
            <person name="Tettelin H."/>
            <person name="Glass J.I."/>
            <person name="Rusch D."/>
            <person name="Podicherti R."/>
            <person name="Tsui H.-C.T."/>
            <person name="Winkler M.E."/>
        </authorList>
    </citation>
    <scope>NUCLEOTIDE SEQUENCE</scope>
</reference>
<accession>A0A381P8B0</accession>
<evidence type="ECO:0000256" key="5">
    <source>
        <dbReference type="ARBA" id="ARBA00023235"/>
    </source>
</evidence>
<dbReference type="InterPro" id="IPR000086">
    <property type="entry name" value="NUDIX_hydrolase_dom"/>
</dbReference>
<evidence type="ECO:0000256" key="3">
    <source>
        <dbReference type="ARBA" id="ARBA00012057"/>
    </source>
</evidence>
<dbReference type="SUPFAM" id="SSF55811">
    <property type="entry name" value="Nudix"/>
    <property type="match status" value="1"/>
</dbReference>
<proteinExistence type="inferred from homology"/>
<dbReference type="PANTHER" id="PTHR10885">
    <property type="entry name" value="ISOPENTENYL-DIPHOSPHATE DELTA-ISOMERASE"/>
    <property type="match status" value="1"/>
</dbReference>
<keyword evidence="5" id="KW-0413">Isomerase</keyword>
<name>A0A381P8B0_9ZZZZ</name>
<feature type="domain" description="Nudix hydrolase" evidence="6">
    <location>
        <begin position="1"/>
        <end position="133"/>
    </location>
</feature>
<dbReference type="GO" id="GO:0004452">
    <property type="term" value="F:isopentenyl-diphosphate delta-isomerase activity"/>
    <property type="evidence" value="ECO:0007669"/>
    <property type="project" value="UniProtKB-EC"/>
</dbReference>
<dbReference type="CDD" id="cd02885">
    <property type="entry name" value="NUDIX_IPP_Isomerase"/>
    <property type="match status" value="1"/>
</dbReference>
<comment type="pathway">
    <text evidence="1">Isoprenoid biosynthesis; dimethylallyl diphosphate biosynthesis; dimethylallyl diphosphate from isopentenyl diphosphate: step 1/1.</text>
</comment>
<evidence type="ECO:0000313" key="7">
    <source>
        <dbReference type="EMBL" id="SUZ63171.1"/>
    </source>
</evidence>
<dbReference type="PANTHER" id="PTHR10885:SF0">
    <property type="entry name" value="ISOPENTENYL-DIPHOSPHATE DELTA-ISOMERASE"/>
    <property type="match status" value="1"/>
</dbReference>